<dbReference type="Proteomes" id="UP001583186">
    <property type="component" value="Unassembled WGS sequence"/>
</dbReference>
<proteinExistence type="predicted"/>
<feature type="compositionally biased region" description="Basic and acidic residues" evidence="1">
    <location>
        <begin position="348"/>
        <end position="374"/>
    </location>
</feature>
<sequence>MGNFETYDVPPPYSTYCSAPSNQYQAPACYAPPPGPPPSLRMATPATPSYNSNNPYAGSAYAGSPYGSRQTYNAIPEEYRAMAEMTQQPQQAQQSHPNTQLPSPSSSQGDEQEVDEIAAHYRQYMQPAPSPSAGGFFSSSSPSPSTALTRLIMIPQAYPASVLHPPAPFLRAYPPALASREIGISPALFVAIVDALNLCLAPPPPLQALNLVGQGVGLVPHHIAQGVSAGLGVVAGVGVAATRITKQKRFLAKVNADVFGPRGLAMEVVKDEAALGGVGLSQSSLPKAVPSTQVAGPVAGGTGLNAATQTRLTQLAPYTSPLSFDVPPAAVPTSLMDRISARQTAARLAKDAKRDDKRMQKREEKMRKLGDRRSSSLSSDDDDSGSSYSDGPAAIHAQFDARRQVAEQQGDWKEVAKIEKKRAKEIEDFQKKQRKHGSKHGGGREDKHQRKYDKKMSKMDRKEHKQDEKGQKKMGKLLWIVIRPVSERVEEYKY</sequence>
<reference evidence="2 3" key="1">
    <citation type="journal article" date="2024" name="IMA Fungus">
        <title>IMA Genome - F19 : A genome assembly and annotation guide to empower mycologists, including annotated draft genome sequences of Ceratocystis pirilliformis, Diaporthe australafricana, Fusarium ophioides, Paecilomyces lecythidis, and Sporothrix stenoceras.</title>
        <authorList>
            <person name="Aylward J."/>
            <person name="Wilson A.M."/>
            <person name="Visagie C.M."/>
            <person name="Spraker J."/>
            <person name="Barnes I."/>
            <person name="Buitendag C."/>
            <person name="Ceriani C."/>
            <person name="Del Mar Angel L."/>
            <person name="du Plessis D."/>
            <person name="Fuchs T."/>
            <person name="Gasser K."/>
            <person name="Kramer D."/>
            <person name="Li W."/>
            <person name="Munsamy K."/>
            <person name="Piso A."/>
            <person name="Price J.L."/>
            <person name="Sonnekus B."/>
            <person name="Thomas C."/>
            <person name="van der Nest A."/>
            <person name="van Dijk A."/>
            <person name="van Heerden A."/>
            <person name="van Vuuren N."/>
            <person name="Yilmaz N."/>
            <person name="Duong T.A."/>
            <person name="van der Merwe N.A."/>
            <person name="Wingfield M.J."/>
            <person name="Wingfield B.D."/>
        </authorList>
    </citation>
    <scope>NUCLEOTIDE SEQUENCE [LARGE SCALE GENOMIC DNA]</scope>
    <source>
        <strain evidence="2 3">CMW 5346</strain>
    </source>
</reference>
<keyword evidence="3" id="KW-1185">Reference proteome</keyword>
<feature type="compositionally biased region" description="Polar residues" evidence="1">
    <location>
        <begin position="95"/>
        <end position="109"/>
    </location>
</feature>
<feature type="compositionally biased region" description="Pro residues" evidence="1">
    <location>
        <begin position="30"/>
        <end position="39"/>
    </location>
</feature>
<evidence type="ECO:0000256" key="1">
    <source>
        <dbReference type="SAM" id="MobiDB-lite"/>
    </source>
</evidence>
<feature type="region of interest" description="Disordered" evidence="1">
    <location>
        <begin position="347"/>
        <end position="392"/>
    </location>
</feature>
<dbReference type="EMBL" id="JAWCUI010000025">
    <property type="protein sequence ID" value="KAL1895887.1"/>
    <property type="molecule type" value="Genomic_DNA"/>
</dbReference>
<evidence type="ECO:0000313" key="3">
    <source>
        <dbReference type="Proteomes" id="UP001583186"/>
    </source>
</evidence>
<protein>
    <submittedName>
        <fullName evidence="2">Uncharacterized protein</fullName>
    </submittedName>
</protein>
<name>A0ABR3Z6T7_9PEZI</name>
<feature type="region of interest" description="Disordered" evidence="1">
    <location>
        <begin position="28"/>
        <end position="63"/>
    </location>
</feature>
<feature type="compositionally biased region" description="Polar residues" evidence="1">
    <location>
        <begin position="46"/>
        <end position="56"/>
    </location>
</feature>
<accession>A0ABR3Z6T7</accession>
<evidence type="ECO:0000313" key="2">
    <source>
        <dbReference type="EMBL" id="KAL1895887.1"/>
    </source>
</evidence>
<dbReference type="PANTHER" id="PTHR38887:SF1">
    <property type="entry name" value="RAS MODIFICATION PROTEIN ERF4"/>
    <property type="match status" value="1"/>
</dbReference>
<feature type="compositionally biased region" description="Basic and acidic residues" evidence="1">
    <location>
        <begin position="442"/>
        <end position="471"/>
    </location>
</feature>
<feature type="region of interest" description="Disordered" evidence="1">
    <location>
        <begin position="424"/>
        <end position="474"/>
    </location>
</feature>
<organism evidence="2 3">
    <name type="scientific">Sporothrix stenoceras</name>
    <dbReference type="NCBI Taxonomy" id="5173"/>
    <lineage>
        <taxon>Eukaryota</taxon>
        <taxon>Fungi</taxon>
        <taxon>Dikarya</taxon>
        <taxon>Ascomycota</taxon>
        <taxon>Pezizomycotina</taxon>
        <taxon>Sordariomycetes</taxon>
        <taxon>Sordariomycetidae</taxon>
        <taxon>Ophiostomatales</taxon>
        <taxon>Ophiostomataceae</taxon>
        <taxon>Sporothrix</taxon>
    </lineage>
</organism>
<feature type="region of interest" description="Disordered" evidence="1">
    <location>
        <begin position="85"/>
        <end position="112"/>
    </location>
</feature>
<dbReference type="PANTHER" id="PTHR38887">
    <property type="entry name" value="CHROMOSOME 21, WHOLE GENOME SHOTGUN SEQUENCE"/>
    <property type="match status" value="1"/>
</dbReference>
<comment type="caution">
    <text evidence="2">The sequence shown here is derived from an EMBL/GenBank/DDBJ whole genome shotgun (WGS) entry which is preliminary data.</text>
</comment>
<gene>
    <name evidence="2" type="ORF">Sste5346_004984</name>
</gene>
<dbReference type="InterPro" id="IPR053221">
    <property type="entry name" value="Burnettramic_acid_biosynth"/>
</dbReference>
<feature type="compositionally biased region" description="Basic residues" evidence="1">
    <location>
        <begin position="432"/>
        <end position="441"/>
    </location>
</feature>